<dbReference type="Proteomes" id="UP000318571">
    <property type="component" value="Chromosome 7"/>
</dbReference>
<proteinExistence type="predicted"/>
<accession>A0A553P227</accession>
<dbReference type="AlphaFoldDB" id="A0A553P227"/>
<keyword evidence="3" id="KW-0732">Signal</keyword>
<comment type="caution">
    <text evidence="4">The sequence shown here is derived from an EMBL/GenBank/DDBJ whole genome shotgun (WGS) entry which is preliminary data.</text>
</comment>
<evidence type="ECO:0000256" key="1">
    <source>
        <dbReference type="SAM" id="Coils"/>
    </source>
</evidence>
<dbReference type="EMBL" id="VCGU01000008">
    <property type="protein sequence ID" value="TRY71747.1"/>
    <property type="molecule type" value="Genomic_DNA"/>
</dbReference>
<feature type="signal peptide" evidence="3">
    <location>
        <begin position="1"/>
        <end position="17"/>
    </location>
</feature>
<protein>
    <recommendedName>
        <fullName evidence="6">DUF4794 domain-containing protein</fullName>
    </recommendedName>
</protein>
<evidence type="ECO:0008006" key="6">
    <source>
        <dbReference type="Google" id="ProtNLM"/>
    </source>
</evidence>
<sequence>MGPILAIIAVCMAQGLAAPQFTLARTTNLNRQLGLSSLSSHSKTVDNAHSHVHRTDTRVNNPAQVVRRRGPITRVLSHQSPSVVRVAAAAQPAVNANPSIFQTADGRFFALSDGNSQIDTSQIFQTADGRFFRVALESEFQDGGATIVDNANQEDDDAFTVVQAARQAAVLRQNVADTQDELDAEIVEVEEEIEEEPQVQVAPARTVSRNRNRSRSRTSATRNAANANNNNVVSASTRQINANDLNSLFVSAPLTSANARFIGISPDQTQFVTTQGNNQGQTIFSGSPFRSVFTQNALPAQQTQFVHQNHFTSPNSLRSVSHVTQPFTHLNTVRAASTPLTYSLADVASNGYFFYDNAGIAYQY</sequence>
<feature type="coiled-coil region" evidence="1">
    <location>
        <begin position="161"/>
        <end position="195"/>
    </location>
</feature>
<reference evidence="4 5" key="1">
    <citation type="journal article" date="2018" name="Nat. Ecol. Evol.">
        <title>Genomic signatures of mitonuclear coevolution across populations of Tigriopus californicus.</title>
        <authorList>
            <person name="Barreto F.S."/>
            <person name="Watson E.T."/>
            <person name="Lima T.G."/>
            <person name="Willett C.S."/>
            <person name="Edmands S."/>
            <person name="Li W."/>
            <person name="Burton R.S."/>
        </authorList>
    </citation>
    <scope>NUCLEOTIDE SEQUENCE [LARGE SCALE GENOMIC DNA]</scope>
    <source>
        <strain evidence="4 5">San Diego</strain>
    </source>
</reference>
<name>A0A553P227_TIGCA</name>
<feature type="chain" id="PRO_5022133025" description="DUF4794 domain-containing protein" evidence="3">
    <location>
        <begin position="18"/>
        <end position="364"/>
    </location>
</feature>
<gene>
    <name evidence="4" type="ORF">TCAL_01031</name>
</gene>
<evidence type="ECO:0000313" key="4">
    <source>
        <dbReference type="EMBL" id="TRY71747.1"/>
    </source>
</evidence>
<keyword evidence="5" id="KW-1185">Reference proteome</keyword>
<keyword evidence="1" id="KW-0175">Coiled coil</keyword>
<evidence type="ECO:0000313" key="5">
    <source>
        <dbReference type="Proteomes" id="UP000318571"/>
    </source>
</evidence>
<feature type="region of interest" description="Disordered" evidence="2">
    <location>
        <begin position="195"/>
        <end position="231"/>
    </location>
</feature>
<feature type="compositionally biased region" description="Low complexity" evidence="2">
    <location>
        <begin position="198"/>
        <end position="207"/>
    </location>
</feature>
<evidence type="ECO:0000256" key="2">
    <source>
        <dbReference type="SAM" id="MobiDB-lite"/>
    </source>
</evidence>
<organism evidence="4 5">
    <name type="scientific">Tigriopus californicus</name>
    <name type="common">Marine copepod</name>
    <dbReference type="NCBI Taxonomy" id="6832"/>
    <lineage>
        <taxon>Eukaryota</taxon>
        <taxon>Metazoa</taxon>
        <taxon>Ecdysozoa</taxon>
        <taxon>Arthropoda</taxon>
        <taxon>Crustacea</taxon>
        <taxon>Multicrustacea</taxon>
        <taxon>Hexanauplia</taxon>
        <taxon>Copepoda</taxon>
        <taxon>Harpacticoida</taxon>
        <taxon>Harpacticidae</taxon>
        <taxon>Tigriopus</taxon>
    </lineage>
</organism>
<evidence type="ECO:0000256" key="3">
    <source>
        <dbReference type="SAM" id="SignalP"/>
    </source>
</evidence>
<feature type="compositionally biased region" description="Low complexity" evidence="2">
    <location>
        <begin position="217"/>
        <end position="231"/>
    </location>
</feature>